<dbReference type="AlphaFoldDB" id="A0A432Y5I0"/>
<comment type="caution">
    <text evidence="2">The sequence shown here is derived from an EMBL/GenBank/DDBJ whole genome shotgun (WGS) entry which is preliminary data.</text>
</comment>
<feature type="transmembrane region" description="Helical" evidence="1">
    <location>
        <begin position="270"/>
        <end position="290"/>
    </location>
</feature>
<proteinExistence type="predicted"/>
<sequence length="300" mass="33783">MSQKPLIIFSSEQFVQSAKALRLWWLVVPLFLGLTFWGIKAVLPTEYEASAVLAPSEERTGGLAELAGGLSGLAGLAGIDIGALRLNNTQLAIQILQSRTFSYLIIEKYGLMPYLLAVEGWNDEKQQPIFDNDIYDASNQSWKGNKPPELWEGYAPLREIVSIENDRTTRVVKLAVTHVDPVFAKRLVEILVEEINDYMRASDKKKITKQIDYLTSTVSEIQQAEVQQSLLYLLQEQYKRAMLIEANKDYVYEVIDPAVVPQKPVGFSGLVWLIVGLIVGVFLMLTLNILHAYRYANTDD</sequence>
<dbReference type="InterPro" id="IPR050445">
    <property type="entry name" value="Bact_polysacc_biosynth/exp"/>
</dbReference>
<dbReference type="RefSeq" id="WP_126771336.1">
    <property type="nucleotide sequence ID" value="NZ_PIPX01000001.1"/>
</dbReference>
<evidence type="ECO:0000313" key="3">
    <source>
        <dbReference type="Proteomes" id="UP000287649"/>
    </source>
</evidence>
<protein>
    <recommendedName>
        <fullName evidence="4">LPS O-antigen length regulator</fullName>
    </recommendedName>
</protein>
<dbReference type="PANTHER" id="PTHR32309:SF13">
    <property type="entry name" value="FERRIC ENTEROBACTIN TRANSPORT PROTEIN FEPE"/>
    <property type="match status" value="1"/>
</dbReference>
<reference evidence="3" key="1">
    <citation type="journal article" date="2018" name="Front. Microbiol.">
        <title>Genome-Based Analysis Reveals the Taxonomy and Diversity of the Family Idiomarinaceae.</title>
        <authorList>
            <person name="Liu Y."/>
            <person name="Lai Q."/>
            <person name="Shao Z."/>
        </authorList>
    </citation>
    <scope>NUCLEOTIDE SEQUENCE [LARGE SCALE GENOMIC DNA]</scope>
    <source>
        <strain evidence="3">PO-M2</strain>
    </source>
</reference>
<gene>
    <name evidence="2" type="ORF">CWI70_05705</name>
</gene>
<keyword evidence="3" id="KW-1185">Reference proteome</keyword>
<dbReference type="Proteomes" id="UP000287649">
    <property type="component" value="Unassembled WGS sequence"/>
</dbReference>
<accession>A0A432Y5I0</accession>
<dbReference type="PANTHER" id="PTHR32309">
    <property type="entry name" value="TYROSINE-PROTEIN KINASE"/>
    <property type="match status" value="1"/>
</dbReference>
<feature type="transmembrane region" description="Helical" evidence="1">
    <location>
        <begin position="21"/>
        <end position="39"/>
    </location>
</feature>
<evidence type="ECO:0008006" key="4">
    <source>
        <dbReference type="Google" id="ProtNLM"/>
    </source>
</evidence>
<dbReference type="GO" id="GO:0004713">
    <property type="term" value="F:protein tyrosine kinase activity"/>
    <property type="evidence" value="ECO:0007669"/>
    <property type="project" value="TreeGrafter"/>
</dbReference>
<organism evidence="2 3">
    <name type="scientific">Pseudidiomarina homiensis</name>
    <dbReference type="NCBI Taxonomy" id="364198"/>
    <lineage>
        <taxon>Bacteria</taxon>
        <taxon>Pseudomonadati</taxon>
        <taxon>Pseudomonadota</taxon>
        <taxon>Gammaproteobacteria</taxon>
        <taxon>Alteromonadales</taxon>
        <taxon>Idiomarinaceae</taxon>
        <taxon>Pseudidiomarina</taxon>
    </lineage>
</organism>
<keyword evidence="1" id="KW-1133">Transmembrane helix</keyword>
<evidence type="ECO:0000256" key="1">
    <source>
        <dbReference type="SAM" id="Phobius"/>
    </source>
</evidence>
<dbReference type="EMBL" id="PIPX01000001">
    <property type="protein sequence ID" value="RUO56245.1"/>
    <property type="molecule type" value="Genomic_DNA"/>
</dbReference>
<keyword evidence="1" id="KW-0812">Transmembrane</keyword>
<evidence type="ECO:0000313" key="2">
    <source>
        <dbReference type="EMBL" id="RUO56245.1"/>
    </source>
</evidence>
<dbReference type="OrthoDB" id="9775724at2"/>
<dbReference type="GO" id="GO:0005886">
    <property type="term" value="C:plasma membrane"/>
    <property type="evidence" value="ECO:0007669"/>
    <property type="project" value="TreeGrafter"/>
</dbReference>
<name>A0A432Y5I0_9GAMM</name>
<keyword evidence="1" id="KW-0472">Membrane</keyword>